<organism evidence="1 2">
    <name type="scientific">Kitasatospora acidiphila</name>
    <dbReference type="NCBI Taxonomy" id="2567942"/>
    <lineage>
        <taxon>Bacteria</taxon>
        <taxon>Bacillati</taxon>
        <taxon>Actinomycetota</taxon>
        <taxon>Actinomycetes</taxon>
        <taxon>Kitasatosporales</taxon>
        <taxon>Streptomycetaceae</taxon>
        <taxon>Kitasatospora</taxon>
    </lineage>
</organism>
<accession>A0A540W974</accession>
<gene>
    <name evidence="1" type="ORF">E6W39_29195</name>
</gene>
<comment type="caution">
    <text evidence="1">The sequence shown here is derived from an EMBL/GenBank/DDBJ whole genome shotgun (WGS) entry which is preliminary data.</text>
</comment>
<keyword evidence="2" id="KW-1185">Reference proteome</keyword>
<dbReference type="Pfam" id="PF04883">
    <property type="entry name" value="HK97-gp10_like"/>
    <property type="match status" value="1"/>
</dbReference>
<sequence>MASPVNPHPNAHPSAGAYSNGAQLAVQLEARAAALLPAAVAVVRHHAMLLETAIKAQASGRPGPNAVTGDYRRSWTHEVRTVSGGVEAVVGTNKPQARRLEFGFVGPDILDRVFHQPPYPHVAPAVAQIEPLFTAAMARLAEGSGQ</sequence>
<dbReference type="OrthoDB" id="3871738at2"/>
<dbReference type="EMBL" id="VIGB01000003">
    <property type="protein sequence ID" value="TQF05561.1"/>
    <property type="molecule type" value="Genomic_DNA"/>
</dbReference>
<protein>
    <submittedName>
        <fullName evidence="1">HK97 gp10 family phage protein</fullName>
    </submittedName>
</protein>
<dbReference type="AlphaFoldDB" id="A0A540W974"/>
<evidence type="ECO:0000313" key="1">
    <source>
        <dbReference type="EMBL" id="TQF05561.1"/>
    </source>
</evidence>
<name>A0A540W974_9ACTN</name>
<reference evidence="1 2" key="1">
    <citation type="submission" date="2019-06" db="EMBL/GenBank/DDBJ databases">
        <title>Description of Kitasatospora acidophila sp. nov. isolated from pine grove soil, and reclassification of Streptomyces novaecaesareae to Kitasatospora novaeceasareae comb. nov.</title>
        <authorList>
            <person name="Kim M.J."/>
        </authorList>
    </citation>
    <scope>NUCLEOTIDE SEQUENCE [LARGE SCALE GENOMIC DNA]</scope>
    <source>
        <strain evidence="1 2">MMS16-CNU292</strain>
    </source>
</reference>
<dbReference type="InterPro" id="IPR010064">
    <property type="entry name" value="HK97-gp10_tail"/>
</dbReference>
<evidence type="ECO:0000313" key="2">
    <source>
        <dbReference type="Proteomes" id="UP000319103"/>
    </source>
</evidence>
<dbReference type="Proteomes" id="UP000319103">
    <property type="component" value="Unassembled WGS sequence"/>
</dbReference>
<dbReference type="RefSeq" id="WP_141636036.1">
    <property type="nucleotide sequence ID" value="NZ_VIGB01000003.1"/>
</dbReference>
<proteinExistence type="predicted"/>